<dbReference type="GeneID" id="64825746"/>
<dbReference type="PATRIC" id="fig|662476.7.peg.3661"/>
<organism evidence="1 3">
    <name type="scientific">Haloarcula marismortui ATCC 33800</name>
    <dbReference type="NCBI Taxonomy" id="662476"/>
    <lineage>
        <taxon>Archaea</taxon>
        <taxon>Methanobacteriati</taxon>
        <taxon>Methanobacteriota</taxon>
        <taxon>Stenosarchaea group</taxon>
        <taxon>Halobacteria</taxon>
        <taxon>Halobacteriales</taxon>
        <taxon>Haloarculaceae</taxon>
        <taxon>Haloarcula</taxon>
    </lineage>
</organism>
<evidence type="ECO:0000313" key="1">
    <source>
        <dbReference type="EMBL" id="EMA09994.1"/>
    </source>
</evidence>
<proteinExistence type="predicted"/>
<protein>
    <submittedName>
        <fullName evidence="1">Uncharacterized protein</fullName>
    </submittedName>
</protein>
<name>M0JPW2_9EURY</name>
<geneLocation type="plasmid" evidence="2 4">
    <name>pHsi139</name>
</geneLocation>
<accession>M0JPW2</accession>
<evidence type="ECO:0000313" key="3">
    <source>
        <dbReference type="Proteomes" id="UP000011659"/>
    </source>
</evidence>
<reference evidence="2" key="2">
    <citation type="submission" date="2021-04" db="EMBL/GenBank/DDBJ databases">
        <title>Complete Genome sequence and Methylome Analysis of the Haloarchaeon Haloarcula sinaiiensis.</title>
        <authorList>
            <person name="Fomenkov A."/>
            <person name="DasSarma P."/>
            <person name="DasSarma S."/>
            <person name="Roberts R.J."/>
        </authorList>
    </citation>
    <scope>NUCLEOTIDE SEQUENCE</scope>
    <source>
        <strain evidence="2">ATCC 33800</strain>
        <plasmid evidence="2">pHsi139</plasmid>
    </source>
</reference>
<dbReference type="Proteomes" id="UP000682967">
    <property type="component" value="Plasmid pHsi139"/>
</dbReference>
<evidence type="ECO:0000313" key="2">
    <source>
        <dbReference type="EMBL" id="QUJ74978.1"/>
    </source>
</evidence>
<dbReference type="AlphaFoldDB" id="M0JPW2"/>
<keyword evidence="3" id="KW-1185">Reference proteome</keyword>
<dbReference type="KEGG" id="hsin:KDQ40_22280"/>
<sequence length="252" mass="29218">MTKTEIQLQSVVEQIETKATEYEEFENYEAKKQQYLSSLSSVESSLGRLEVRIESLEFHVRLLTTVHDRELSVSGEVDLARERARSLLQRDENDFYELAVENNEDDYDQKIQQAISRVNKAKDAVKDELRDVQSEWGDRVETARSVQKLVGESREMSETLREIEKFVSRTMWEESKDINQLAAKWKNLETKYHEGEVGWETFQQNHDLSDETVVVLQRLANEGEITLDKLDDAVASEMLSIDALRNVVKISI</sequence>
<gene>
    <name evidence="1" type="ORF">C436_18286</name>
    <name evidence="2" type="ORF">KDQ40_22280</name>
</gene>
<evidence type="ECO:0000313" key="4">
    <source>
        <dbReference type="Proteomes" id="UP000682967"/>
    </source>
</evidence>
<dbReference type="EMBL" id="AOLR01000037">
    <property type="protein sequence ID" value="EMA09994.1"/>
    <property type="molecule type" value="Genomic_DNA"/>
</dbReference>
<keyword evidence="2" id="KW-0614">Plasmid</keyword>
<dbReference type="RefSeq" id="WP_004966113.1">
    <property type="nucleotide sequence ID" value="NZ_AOLR01000037.1"/>
</dbReference>
<reference evidence="1 3" key="1">
    <citation type="journal article" date="2014" name="PLoS Genet.">
        <title>Phylogenetically driven sequencing of extremely halophilic archaea reveals strategies for static and dynamic osmo-response.</title>
        <authorList>
            <person name="Becker E.A."/>
            <person name="Seitzer P.M."/>
            <person name="Tritt A."/>
            <person name="Larsen D."/>
            <person name="Krusor M."/>
            <person name="Yao A.I."/>
            <person name="Wu D."/>
            <person name="Madern D."/>
            <person name="Eisen J.A."/>
            <person name="Darling A.E."/>
            <person name="Facciotti M.T."/>
        </authorList>
    </citation>
    <scope>NUCLEOTIDE SEQUENCE [LARGE SCALE GENOMIC DNA]</scope>
    <source>
        <strain evidence="1 3">ATCC 33800</strain>
    </source>
</reference>
<dbReference type="Proteomes" id="UP000011659">
    <property type="component" value="Unassembled WGS sequence"/>
</dbReference>
<dbReference type="EMBL" id="CP073372">
    <property type="protein sequence ID" value="QUJ74978.1"/>
    <property type="molecule type" value="Genomic_DNA"/>
</dbReference>